<dbReference type="PATRIC" id="fig|1346330.5.peg.365"/>
<reference evidence="1 2" key="1">
    <citation type="journal article" date="2013" name="Genome Announc.">
        <title>The Draft Genome Sequence of Sphingomonas paucimobilis Strain HER1398 (Proteobacteria), Host to the Giant PAU Phage, Indicates That It Is a Member of the Genus Sphingobacterium (Bacteroidetes).</title>
        <authorList>
            <person name="White R.A.III."/>
            <person name="Suttle C.A."/>
        </authorList>
    </citation>
    <scope>NUCLEOTIDE SEQUENCE [LARGE SCALE GENOMIC DNA]</scope>
    <source>
        <strain evidence="1 2">HER1398</strain>
    </source>
</reference>
<dbReference type="eggNOG" id="ENOG50332ZZ">
    <property type="taxonomic scope" value="Bacteria"/>
</dbReference>
<dbReference type="EMBL" id="ATDL01000003">
    <property type="protein sequence ID" value="ERJ61117.1"/>
    <property type="molecule type" value="Genomic_DNA"/>
</dbReference>
<dbReference type="OrthoDB" id="667380at2"/>
<name>U2I007_9SPHI</name>
<protein>
    <recommendedName>
        <fullName evidence="3">Transcription elongation factor GreA/GreB C-terminal domain-containing protein</fullName>
    </recommendedName>
</protein>
<evidence type="ECO:0000313" key="2">
    <source>
        <dbReference type="Proteomes" id="UP000016584"/>
    </source>
</evidence>
<evidence type="ECO:0008006" key="3">
    <source>
        <dbReference type="Google" id="ProtNLM"/>
    </source>
</evidence>
<sequence length="148" mass="16425">MSLKETIKNQILENERKDLEALKGMYEIYAGAADLDEESSLGHEDFAKQDESRESARSLSFRIDRAEAILKAFLQLDFGPKSKVTPGALVMTDSFGFMIGIASIAFDYEGQSYIGVNVEAPIYKALDGAEVGDEIVFNSKKYKILNIL</sequence>
<dbReference type="Proteomes" id="UP000016584">
    <property type="component" value="Unassembled WGS sequence"/>
</dbReference>
<organism evidence="1 2">
    <name type="scientific">Sphingobacterium paucimobilis HER1398</name>
    <dbReference type="NCBI Taxonomy" id="1346330"/>
    <lineage>
        <taxon>Bacteria</taxon>
        <taxon>Pseudomonadati</taxon>
        <taxon>Bacteroidota</taxon>
        <taxon>Sphingobacteriia</taxon>
        <taxon>Sphingobacteriales</taxon>
        <taxon>Sphingobacteriaceae</taxon>
        <taxon>Sphingobacterium</taxon>
    </lineage>
</organism>
<proteinExistence type="predicted"/>
<dbReference type="STRING" id="1346330.M472_20410"/>
<dbReference type="AlphaFoldDB" id="U2I007"/>
<gene>
    <name evidence="1" type="ORF">M472_20410</name>
</gene>
<accession>U2I007</accession>
<dbReference type="RefSeq" id="WP_021068558.1">
    <property type="nucleotide sequence ID" value="NZ_ATDL01000003.1"/>
</dbReference>
<keyword evidence="2" id="KW-1185">Reference proteome</keyword>
<evidence type="ECO:0000313" key="1">
    <source>
        <dbReference type="EMBL" id="ERJ61117.1"/>
    </source>
</evidence>
<comment type="caution">
    <text evidence="1">The sequence shown here is derived from an EMBL/GenBank/DDBJ whole genome shotgun (WGS) entry which is preliminary data.</text>
</comment>